<reference evidence="2" key="1">
    <citation type="submission" date="2021-12" db="EMBL/GenBank/DDBJ databases">
        <authorList>
            <person name="King R."/>
        </authorList>
    </citation>
    <scope>NUCLEOTIDE SEQUENCE</scope>
</reference>
<gene>
    <name evidence="2" type="ORF">MELIAE_LOCUS12787</name>
</gene>
<feature type="compositionally biased region" description="Basic and acidic residues" evidence="1">
    <location>
        <begin position="10"/>
        <end position="32"/>
    </location>
</feature>
<dbReference type="OrthoDB" id="10045021at2759"/>
<organism evidence="2 3">
    <name type="scientific">Brassicogethes aeneus</name>
    <name type="common">Rape pollen beetle</name>
    <name type="synonym">Meligethes aeneus</name>
    <dbReference type="NCBI Taxonomy" id="1431903"/>
    <lineage>
        <taxon>Eukaryota</taxon>
        <taxon>Metazoa</taxon>
        <taxon>Ecdysozoa</taxon>
        <taxon>Arthropoda</taxon>
        <taxon>Hexapoda</taxon>
        <taxon>Insecta</taxon>
        <taxon>Pterygota</taxon>
        <taxon>Neoptera</taxon>
        <taxon>Endopterygota</taxon>
        <taxon>Coleoptera</taxon>
        <taxon>Polyphaga</taxon>
        <taxon>Cucujiformia</taxon>
        <taxon>Nitidulidae</taxon>
        <taxon>Meligethinae</taxon>
        <taxon>Brassicogethes</taxon>
    </lineage>
</organism>
<dbReference type="InterPro" id="IPR011009">
    <property type="entry name" value="Kinase-like_dom_sf"/>
</dbReference>
<dbReference type="EMBL" id="OV121140">
    <property type="protein sequence ID" value="CAH0564177.1"/>
    <property type="molecule type" value="Genomic_DNA"/>
</dbReference>
<evidence type="ECO:0000256" key="1">
    <source>
        <dbReference type="SAM" id="MobiDB-lite"/>
    </source>
</evidence>
<dbReference type="Proteomes" id="UP001154078">
    <property type="component" value="Chromosome 9"/>
</dbReference>
<dbReference type="AlphaFoldDB" id="A0A9P0BLB8"/>
<evidence type="ECO:0000313" key="3">
    <source>
        <dbReference type="Proteomes" id="UP001154078"/>
    </source>
</evidence>
<dbReference type="SUPFAM" id="SSF56112">
    <property type="entry name" value="Protein kinase-like (PK-like)"/>
    <property type="match status" value="1"/>
</dbReference>
<proteinExistence type="predicted"/>
<accession>A0A9P0BLB8</accession>
<evidence type="ECO:0000313" key="2">
    <source>
        <dbReference type="EMBL" id="CAH0564177.1"/>
    </source>
</evidence>
<sequence>MFNLYQSLQKKQEEEKESSVIGHERFYQERSRSTVKKKRKIYRRANSAAEFSPATIAAAKRAAFRWRSVSQENKREDGKASPQKESLAKILFSRRSSTVQKHEYSALKTDGGSTETCKYEVQIRNGAFMTCKQYLANNERYELKTQLGDIGTRPDKHWFIVQDNTLTAERLLSLVPLPSDCPLNPSQQTRETLLELFRGLQHPYIHPVLDIEFWEAGAALVSPLNPSGSLRDVIYGANFSHDCQEKYADRGAGLALRTVQCLGRQILEALLFLQNRQFPPIYHLHTGNVIIQNGVARLAGLENLLFGLTPKPPVAPDTLAFGYILFEMSAGYPLATPPSPAHLELELERAPQVADALSLIFHKSRPATLEDLVRCDLFRGVELRELRGASILQFSTPQEVLELLDQVRNPVPPSPMRRNSFVNVFWTKTFRKKNQKKKYLFIQTHGFKTYVTKLKKDNRHNRIKNNT</sequence>
<feature type="region of interest" description="Disordered" evidence="1">
    <location>
        <begin position="1"/>
        <end position="39"/>
    </location>
</feature>
<protein>
    <recommendedName>
        <fullName evidence="4">Slowpoke-binding protein</fullName>
    </recommendedName>
</protein>
<evidence type="ECO:0008006" key="4">
    <source>
        <dbReference type="Google" id="ProtNLM"/>
    </source>
</evidence>
<name>A0A9P0BLB8_BRAAE</name>
<keyword evidence="3" id="KW-1185">Reference proteome</keyword>